<feature type="compositionally biased region" description="Pro residues" evidence="1">
    <location>
        <begin position="1"/>
        <end position="15"/>
    </location>
</feature>
<dbReference type="InterPro" id="IPR001711">
    <property type="entry name" value="PLipase_C_Pinositol-sp_Y"/>
</dbReference>
<dbReference type="SUPFAM" id="SSF51695">
    <property type="entry name" value="PLC-like phosphodiesterases"/>
    <property type="match status" value="1"/>
</dbReference>
<accession>A0A6C0EYJ5</accession>
<evidence type="ECO:0000259" key="3">
    <source>
        <dbReference type="PROSITE" id="PS50008"/>
    </source>
</evidence>
<dbReference type="GO" id="GO:0004435">
    <property type="term" value="F:phosphatidylinositol-4,5-bisphosphate phospholipase C activity"/>
    <property type="evidence" value="ECO:0007669"/>
    <property type="project" value="InterPro"/>
</dbReference>
<dbReference type="AlphaFoldDB" id="A0A6C0EYJ5"/>
<dbReference type="Gene3D" id="3.20.20.190">
    <property type="entry name" value="Phosphatidylinositol (PI) phosphodiesterase"/>
    <property type="match status" value="1"/>
</dbReference>
<dbReference type="GO" id="GO:0006629">
    <property type="term" value="P:lipid metabolic process"/>
    <property type="evidence" value="ECO:0007669"/>
    <property type="project" value="InterPro"/>
</dbReference>
<keyword evidence="2" id="KW-0812">Transmembrane</keyword>
<evidence type="ECO:0000256" key="1">
    <source>
        <dbReference type="SAM" id="MobiDB-lite"/>
    </source>
</evidence>
<protein>
    <recommendedName>
        <fullName evidence="3">PI-PLC Y-box domain-containing protein</fullName>
    </recommendedName>
</protein>
<dbReference type="PROSITE" id="PS50007">
    <property type="entry name" value="PIPLC_X_DOMAIN"/>
    <property type="match status" value="1"/>
</dbReference>
<evidence type="ECO:0000256" key="2">
    <source>
        <dbReference type="SAM" id="Phobius"/>
    </source>
</evidence>
<reference evidence="4" key="1">
    <citation type="journal article" date="2020" name="Nature">
        <title>Giant virus diversity and host interactions through global metagenomics.</title>
        <authorList>
            <person name="Schulz F."/>
            <person name="Roux S."/>
            <person name="Paez-Espino D."/>
            <person name="Jungbluth S."/>
            <person name="Walsh D.A."/>
            <person name="Denef V.J."/>
            <person name="McMahon K.D."/>
            <person name="Konstantinidis K.T."/>
            <person name="Eloe-Fadrosh E.A."/>
            <person name="Kyrpides N.C."/>
            <person name="Woyke T."/>
        </authorList>
    </citation>
    <scope>NUCLEOTIDE SEQUENCE</scope>
    <source>
        <strain evidence="4">GVMAG-M-3300009161-36</strain>
    </source>
</reference>
<dbReference type="PROSITE" id="PS50008">
    <property type="entry name" value="PIPLC_Y_DOMAIN"/>
    <property type="match status" value="1"/>
</dbReference>
<keyword evidence="2" id="KW-0472">Membrane</keyword>
<keyword evidence="2" id="KW-1133">Transmembrane helix</keyword>
<proteinExistence type="predicted"/>
<dbReference type="EMBL" id="MN738969">
    <property type="protein sequence ID" value="QHT33573.1"/>
    <property type="molecule type" value="Genomic_DNA"/>
</dbReference>
<name>A0A6C0EYJ5_9ZZZZ</name>
<feature type="domain" description="PI-PLC Y-box" evidence="3">
    <location>
        <begin position="269"/>
        <end position="382"/>
    </location>
</feature>
<evidence type="ECO:0000313" key="4">
    <source>
        <dbReference type="EMBL" id="QHT33573.1"/>
    </source>
</evidence>
<dbReference type="InterPro" id="IPR017946">
    <property type="entry name" value="PLC-like_Pdiesterase_TIM-brl"/>
</dbReference>
<dbReference type="GO" id="GO:0035556">
    <property type="term" value="P:intracellular signal transduction"/>
    <property type="evidence" value="ECO:0007669"/>
    <property type="project" value="InterPro"/>
</dbReference>
<organism evidence="4">
    <name type="scientific">viral metagenome</name>
    <dbReference type="NCBI Taxonomy" id="1070528"/>
    <lineage>
        <taxon>unclassified sequences</taxon>
        <taxon>metagenomes</taxon>
        <taxon>organismal metagenomes</taxon>
    </lineage>
</organism>
<feature type="transmembrane region" description="Helical" evidence="2">
    <location>
        <begin position="45"/>
        <end position="65"/>
    </location>
</feature>
<sequence length="411" mass="45643">MSLPGPPPGSPPGPPSANYGGGMNMSQVTTQMKNFLKNPLETPMAIHWFGMSFVVVVLLWLITYVTTKINLGKTNCDIIEEINKNTPPTKITSSWTTSVSPDYAGKNLRDFYIKTAYNCCASGQFKSDYVSMCALKNVIKQGVRCLDFEIYCVDNTPVVGVSSVDIIGVKQSYNTLSISEVLKEINNIAFSETAGICPNPKDPLLLHFRIKTNNVAIYNILASEIADNLGDKLLPIEYMRECNGTNITKKPIKDFIGKVVIMVEKNNVYNSLPLLYESKNMWELTNVTTNSVFIHQTRFLDIKNSNDIDTITTFNRQNITLILPDLSASNANYVSTVPQALGCQLIAMNFQNVDQNLLTYNELFEKKQSAFIPKPNELLYTPVMVNMPPPVSTALNYATTRVGEGLVKTTI</sequence>
<feature type="region of interest" description="Disordered" evidence="1">
    <location>
        <begin position="1"/>
        <end position="23"/>
    </location>
</feature>